<evidence type="ECO:0000256" key="4">
    <source>
        <dbReference type="ARBA" id="ARBA00012272"/>
    </source>
</evidence>
<protein>
    <recommendedName>
        <fullName evidence="4 10">Pectate lyase</fullName>
        <ecNumber evidence="4 10">4.2.2.2</ecNumber>
    </recommendedName>
</protein>
<evidence type="ECO:0000256" key="9">
    <source>
        <dbReference type="ARBA" id="ARBA00023239"/>
    </source>
</evidence>
<evidence type="ECO:0000313" key="14">
    <source>
        <dbReference type="Proteomes" id="UP000636709"/>
    </source>
</evidence>
<keyword evidence="8" id="KW-0325">Glycoprotein</keyword>
<dbReference type="UniPathway" id="UPA00545">
    <property type="reaction ID" value="UER00824"/>
</dbReference>
<organism evidence="13 14">
    <name type="scientific">Digitaria exilis</name>
    <dbReference type="NCBI Taxonomy" id="1010633"/>
    <lineage>
        <taxon>Eukaryota</taxon>
        <taxon>Viridiplantae</taxon>
        <taxon>Streptophyta</taxon>
        <taxon>Embryophyta</taxon>
        <taxon>Tracheophyta</taxon>
        <taxon>Spermatophyta</taxon>
        <taxon>Magnoliopsida</taxon>
        <taxon>Liliopsida</taxon>
        <taxon>Poales</taxon>
        <taxon>Poaceae</taxon>
        <taxon>PACMAD clade</taxon>
        <taxon>Panicoideae</taxon>
        <taxon>Panicodae</taxon>
        <taxon>Paniceae</taxon>
        <taxon>Anthephorinae</taxon>
        <taxon>Digitaria</taxon>
    </lineage>
</organism>
<dbReference type="SMART" id="SM00656">
    <property type="entry name" value="Amb_all"/>
    <property type="match status" value="1"/>
</dbReference>
<evidence type="ECO:0000256" key="2">
    <source>
        <dbReference type="ARBA" id="ARBA00005220"/>
    </source>
</evidence>
<evidence type="ECO:0000256" key="10">
    <source>
        <dbReference type="RuleBase" id="RU361123"/>
    </source>
</evidence>
<dbReference type="InterPro" id="IPR002022">
    <property type="entry name" value="Pec_lyase"/>
</dbReference>
<dbReference type="EC" id="4.2.2.2" evidence="4 10"/>
<dbReference type="InterPro" id="IPR045032">
    <property type="entry name" value="PEL"/>
</dbReference>
<keyword evidence="6" id="KW-0732">Signal</keyword>
<comment type="pathway">
    <text evidence="2 10">Glycan metabolism; pectin degradation; 2-dehydro-3-deoxy-D-gluconate from pectin: step 2/5.</text>
</comment>
<dbReference type="Gene3D" id="2.160.20.10">
    <property type="entry name" value="Single-stranded right-handed beta-helix, Pectin lyase-like"/>
    <property type="match status" value="1"/>
</dbReference>
<dbReference type="Pfam" id="PF04431">
    <property type="entry name" value="Pec_lyase_N"/>
    <property type="match status" value="1"/>
</dbReference>
<dbReference type="SUPFAM" id="SSF51126">
    <property type="entry name" value="Pectin lyase-like"/>
    <property type="match status" value="1"/>
</dbReference>
<evidence type="ECO:0000256" key="8">
    <source>
        <dbReference type="ARBA" id="ARBA00023180"/>
    </source>
</evidence>
<accession>A0A835F9W3</accession>
<keyword evidence="7 10" id="KW-0106">Calcium</keyword>
<dbReference type="InterPro" id="IPR007524">
    <property type="entry name" value="Pec_lyase_N"/>
</dbReference>
<feature type="domain" description="Pectate lyase" evidence="12">
    <location>
        <begin position="304"/>
        <end position="500"/>
    </location>
</feature>
<comment type="caution">
    <text evidence="13">The sequence shown here is derived from an EMBL/GenBank/DDBJ whole genome shotgun (WGS) entry which is preliminary data.</text>
</comment>
<evidence type="ECO:0000256" key="5">
    <source>
        <dbReference type="ARBA" id="ARBA00022723"/>
    </source>
</evidence>
<dbReference type="PANTHER" id="PTHR31683">
    <property type="entry name" value="PECTATE LYASE 18-RELATED"/>
    <property type="match status" value="1"/>
</dbReference>
<feature type="transmembrane region" description="Helical" evidence="11">
    <location>
        <begin position="141"/>
        <end position="160"/>
    </location>
</feature>
<keyword evidence="11" id="KW-0812">Transmembrane</keyword>
<dbReference type="Proteomes" id="UP000636709">
    <property type="component" value="Unassembled WGS sequence"/>
</dbReference>
<sequence>MENACTQTGHIQKPIRPEAFIARRPALVKVALPLLSPTRKEGVISVDYTNDGNTPTCVWPPFLLALVTLQKQAAINGVQPSSPHDATPAVIIITYIITCPSNHLHRAHLHPALSPLDRRGRRRPCRRPHNTMAGPHLSSTILFFFFFFFIVATAVTAAAAPPPTTTSFNVTVSDDDKYWSERAAEASETNRAAYVSDPITATNRFNAETLRATSRRSLRGRYRGPCMAANPIDRCWRCRSDWSTDRQRLAQCARGFGHGTTGGAAGKIYVVTDASDDEMVVPKKGTLRYGVIQGRPLWIVFARDMIVRLTQELIVSANKTIDGRGANVHIVGAQITLQSVSNVIVHGVHIHHSAPHSGGMIRDSKKHYGFRTKSDGDGISVLSSSNIWIDHVSMYNCSDGLIDVVNGSTAITVSNSHFTKHDHVLLFGASNDNPQDASMQVTVAFNHFGKGLVQRMPRCRYGFFHVVNNDYTHWQMYAIGGNKNPTIISQGNRFIAPDDPNAKEVTKREYTPAEEYREWVWKSQGDLMMNGAFFNESGGQNERKYDQLDFIPARHGSYVGQLTKFAGALKCRVGQPC</sequence>
<keyword evidence="5 10" id="KW-0479">Metal-binding</keyword>
<dbReference type="InterPro" id="IPR018082">
    <property type="entry name" value="AmbAllergen"/>
</dbReference>
<evidence type="ECO:0000313" key="13">
    <source>
        <dbReference type="EMBL" id="KAF8732850.1"/>
    </source>
</evidence>
<dbReference type="EMBL" id="JACEFO010001603">
    <property type="protein sequence ID" value="KAF8732850.1"/>
    <property type="molecule type" value="Genomic_DNA"/>
</dbReference>
<evidence type="ECO:0000256" key="7">
    <source>
        <dbReference type="ARBA" id="ARBA00022837"/>
    </source>
</evidence>
<dbReference type="GO" id="GO:0046872">
    <property type="term" value="F:metal ion binding"/>
    <property type="evidence" value="ECO:0007669"/>
    <property type="project" value="UniProtKB-KW"/>
</dbReference>
<dbReference type="InterPro" id="IPR011050">
    <property type="entry name" value="Pectin_lyase_fold/virulence"/>
</dbReference>
<dbReference type="OrthoDB" id="1637350at2759"/>
<dbReference type="GO" id="GO:0030570">
    <property type="term" value="F:pectate lyase activity"/>
    <property type="evidence" value="ECO:0007669"/>
    <property type="project" value="UniProtKB-EC"/>
</dbReference>
<dbReference type="Pfam" id="PF00544">
    <property type="entry name" value="Pectate_lyase_4"/>
    <property type="match status" value="1"/>
</dbReference>
<evidence type="ECO:0000256" key="6">
    <source>
        <dbReference type="ARBA" id="ARBA00022729"/>
    </source>
</evidence>
<dbReference type="PRINTS" id="PR00807">
    <property type="entry name" value="AMBALLERGEN"/>
</dbReference>
<keyword evidence="11" id="KW-1133">Transmembrane helix</keyword>
<dbReference type="GO" id="GO:0045490">
    <property type="term" value="P:pectin catabolic process"/>
    <property type="evidence" value="ECO:0007669"/>
    <property type="project" value="UniProtKB-UniPathway"/>
</dbReference>
<comment type="similarity">
    <text evidence="3 10">Belongs to the polysaccharide lyase 1 family.</text>
</comment>
<reference evidence="13" key="1">
    <citation type="submission" date="2020-07" db="EMBL/GenBank/DDBJ databases">
        <title>Genome sequence and genetic diversity analysis of an under-domesticated orphan crop, white fonio (Digitaria exilis).</title>
        <authorList>
            <person name="Bennetzen J.L."/>
            <person name="Chen S."/>
            <person name="Ma X."/>
            <person name="Wang X."/>
            <person name="Yssel A.E.J."/>
            <person name="Chaluvadi S.R."/>
            <person name="Johnson M."/>
            <person name="Gangashetty P."/>
            <person name="Hamidou F."/>
            <person name="Sanogo M.D."/>
            <person name="Zwaenepoel A."/>
            <person name="Wallace J."/>
            <person name="Van De Peer Y."/>
            <person name="Van Deynze A."/>
        </authorList>
    </citation>
    <scope>NUCLEOTIDE SEQUENCE</scope>
    <source>
        <tissue evidence="13">Leaves</tissue>
    </source>
</reference>
<keyword evidence="14" id="KW-1185">Reference proteome</keyword>
<evidence type="ECO:0000259" key="12">
    <source>
        <dbReference type="SMART" id="SM00656"/>
    </source>
</evidence>
<gene>
    <name evidence="13" type="ORF">HU200_015197</name>
</gene>
<evidence type="ECO:0000256" key="1">
    <source>
        <dbReference type="ARBA" id="ARBA00000695"/>
    </source>
</evidence>
<dbReference type="PANTHER" id="PTHR31683:SF70">
    <property type="entry name" value="PECTATE LYASE"/>
    <property type="match status" value="1"/>
</dbReference>
<comment type="catalytic activity">
    <reaction evidence="1 10">
        <text>Eliminative cleavage of (1-&gt;4)-alpha-D-galacturonan to give oligosaccharides with 4-deoxy-alpha-D-galact-4-enuronosyl groups at their non-reducing ends.</text>
        <dbReference type="EC" id="4.2.2.2"/>
    </reaction>
</comment>
<dbReference type="InterPro" id="IPR012334">
    <property type="entry name" value="Pectin_lyas_fold"/>
</dbReference>
<dbReference type="AlphaFoldDB" id="A0A835F9W3"/>
<comment type="cofactor">
    <cofactor evidence="10">
        <name>Ca(2+)</name>
        <dbReference type="ChEBI" id="CHEBI:29108"/>
    </cofactor>
    <text evidence="10">Binds 1 Ca(2+) ion. Required for its activity.</text>
</comment>
<evidence type="ECO:0000256" key="3">
    <source>
        <dbReference type="ARBA" id="ARBA00010980"/>
    </source>
</evidence>
<keyword evidence="9 10" id="KW-0456">Lyase</keyword>
<proteinExistence type="inferred from homology"/>
<name>A0A835F9W3_9POAL</name>
<keyword evidence="11" id="KW-0472">Membrane</keyword>
<evidence type="ECO:0000256" key="11">
    <source>
        <dbReference type="SAM" id="Phobius"/>
    </source>
</evidence>